<protein>
    <submittedName>
        <fullName evidence="1">Uncharacterized protein</fullName>
    </submittedName>
</protein>
<proteinExistence type="predicted"/>
<keyword evidence="2" id="KW-1185">Reference proteome</keyword>
<dbReference type="HOGENOM" id="CLU_982923_0_0_10"/>
<accession>W0F5C1</accession>
<evidence type="ECO:0000313" key="1">
    <source>
        <dbReference type="EMBL" id="AHF17018.1"/>
    </source>
</evidence>
<dbReference type="EMBL" id="CP007035">
    <property type="protein sequence ID" value="AHF17018.1"/>
    <property type="molecule type" value="Genomic_DNA"/>
</dbReference>
<reference evidence="1 2" key="1">
    <citation type="submission" date="2013-12" db="EMBL/GenBank/DDBJ databases">
        <authorList>
            <consortium name="DOE Joint Genome Institute"/>
            <person name="Eisen J."/>
            <person name="Huntemann M."/>
            <person name="Han J."/>
            <person name="Chen A."/>
            <person name="Kyrpides N."/>
            <person name="Mavromatis K."/>
            <person name="Markowitz V."/>
            <person name="Palaniappan K."/>
            <person name="Ivanova N."/>
            <person name="Schaumberg A."/>
            <person name="Pati A."/>
            <person name="Liolios K."/>
            <person name="Nordberg H.P."/>
            <person name="Cantor M.N."/>
            <person name="Hua S.X."/>
            <person name="Woyke T."/>
        </authorList>
    </citation>
    <scope>NUCLEOTIDE SEQUENCE [LARGE SCALE GENOMIC DNA]</scope>
    <source>
        <strain evidence="2">DSM 19437</strain>
    </source>
</reference>
<gene>
    <name evidence="1" type="ORF">NIASO_00385</name>
</gene>
<organism evidence="1 2">
    <name type="scientific">Niabella soli DSM 19437</name>
    <dbReference type="NCBI Taxonomy" id="929713"/>
    <lineage>
        <taxon>Bacteria</taxon>
        <taxon>Pseudomonadati</taxon>
        <taxon>Bacteroidota</taxon>
        <taxon>Chitinophagia</taxon>
        <taxon>Chitinophagales</taxon>
        <taxon>Chitinophagaceae</taxon>
        <taxon>Niabella</taxon>
    </lineage>
</organism>
<evidence type="ECO:0000313" key="2">
    <source>
        <dbReference type="Proteomes" id="UP000003586"/>
    </source>
</evidence>
<dbReference type="Proteomes" id="UP000003586">
    <property type="component" value="Chromosome"/>
</dbReference>
<dbReference type="KEGG" id="nso:NIASO_00385"/>
<name>W0F5C1_9BACT</name>
<sequence length="283" mass="32217">MVCFATSSCTLSFRKYKKPFAVESASDPQLKKLVGEWMCTKIVVESNNRAQELEMEDVLSSVREDLELNVIELGAPDSAWTSYRSNGNGYQAMQWEFQPANNINFSADGAPVGSFAIAALEKDTMVLLMQLRPPDGGAGKAVCSCQFTRINSRKIAGMRLYDPAINWWRPQPQKNESHTELVNRLKAMLKFDYVYIRSLYYSAATYIDTKRLNMPFIYYNGGIGLKDYPDGTDSFTNFFYSKENIEEAMHILAKGFGKVQYTKRPNYTLEYAQFMKDLADVIE</sequence>
<dbReference type="AlphaFoldDB" id="W0F5C1"/>